<feature type="domain" description="Ribosomal protein eL8/eL30/eS12/Gadd45" evidence="2">
    <location>
        <begin position="388"/>
        <end position="473"/>
    </location>
</feature>
<dbReference type="RefSeq" id="XP_004222184.1">
    <property type="nucleotide sequence ID" value="XM_004222136.1"/>
</dbReference>
<accession>K6VAL9</accession>
<feature type="compositionally biased region" description="Basic and acidic residues" evidence="1">
    <location>
        <begin position="306"/>
        <end position="325"/>
    </location>
</feature>
<dbReference type="InterPro" id="IPR040051">
    <property type="entry name" value="SECISBP2"/>
</dbReference>
<dbReference type="EMBL" id="DF157100">
    <property type="protein sequence ID" value="GAB66237.1"/>
    <property type="molecule type" value="Genomic_DNA"/>
</dbReference>
<proteinExistence type="predicted"/>
<dbReference type="OrthoDB" id="263617at2759"/>
<evidence type="ECO:0000313" key="3">
    <source>
        <dbReference type="EMBL" id="GAB66237.1"/>
    </source>
</evidence>
<dbReference type="InterPro" id="IPR029064">
    <property type="entry name" value="Ribosomal_eL30-like_sf"/>
</dbReference>
<dbReference type="GO" id="GO:0005840">
    <property type="term" value="C:ribosome"/>
    <property type="evidence" value="ECO:0007669"/>
    <property type="project" value="UniProtKB-KW"/>
</dbReference>
<dbReference type="GO" id="GO:0043021">
    <property type="term" value="F:ribonucleoprotein complex binding"/>
    <property type="evidence" value="ECO:0007669"/>
    <property type="project" value="TreeGrafter"/>
</dbReference>
<dbReference type="InterPro" id="IPR004038">
    <property type="entry name" value="Ribosomal_eL8/eL30/eS12/Gad45"/>
</dbReference>
<feature type="compositionally biased region" description="Basic and acidic residues" evidence="1">
    <location>
        <begin position="200"/>
        <end position="220"/>
    </location>
</feature>
<dbReference type="KEGG" id="pcy:PCYB_083980"/>
<keyword evidence="3" id="KW-0689">Ribosomal protein</keyword>
<dbReference type="Proteomes" id="UP000006319">
    <property type="component" value="Chromosome 8"/>
</dbReference>
<keyword evidence="3" id="KW-0687">Ribonucleoprotein</keyword>
<evidence type="ECO:0000259" key="2">
    <source>
        <dbReference type="Pfam" id="PF01248"/>
    </source>
</evidence>
<dbReference type="eggNOG" id="ENOG502QWUI">
    <property type="taxonomic scope" value="Eukaryota"/>
</dbReference>
<feature type="region of interest" description="Disordered" evidence="1">
    <location>
        <begin position="1"/>
        <end position="28"/>
    </location>
</feature>
<dbReference type="Gene3D" id="3.30.1330.30">
    <property type="match status" value="1"/>
</dbReference>
<dbReference type="GO" id="GO:0035368">
    <property type="term" value="F:selenocysteine insertion sequence binding"/>
    <property type="evidence" value="ECO:0007669"/>
    <property type="project" value="InterPro"/>
</dbReference>
<dbReference type="PhylomeDB" id="K6VAL9"/>
<protein>
    <submittedName>
        <fullName evidence="3">Ribosomal protein</fullName>
    </submittedName>
</protein>
<dbReference type="GO" id="GO:0005739">
    <property type="term" value="C:mitochondrion"/>
    <property type="evidence" value="ECO:0007669"/>
    <property type="project" value="TreeGrafter"/>
</dbReference>
<dbReference type="VEuPathDB" id="PlasmoDB:PCYB_083980"/>
<keyword evidence="4" id="KW-1185">Reference proteome</keyword>
<dbReference type="OMA" id="NSINDHH"/>
<evidence type="ECO:0000313" key="4">
    <source>
        <dbReference type="Proteomes" id="UP000006319"/>
    </source>
</evidence>
<sequence>MNPHRERIPHLGRSNPPEERMDPPPKKVAHKKMVTQMKQRDNITKQRYAQIGDRVVKITFTSDKKKRKEYKKRKQINMIISQKKKNEFEKKKKMLRKMNNMIQTEREKGNVYFLPKKFRQKKKTKRKRLILLEKEAKQSVYNDLLGVIQNGDSKSEPKRILPQMGGAASYGREGYIKFIARKAKWRAMGSTNSSNCRWGQLKEEGGTRRDSSDGDHHLEEAPTGATGGASQIGEEVACVKRFLLLWGGKFPRGGGLRSGSAESSRKGAVRAPPLDVHSKTDKLNDPPQRAHSKTDMLNDPPQCAHSKTDKLNDPTQPERHGGDLPSREQIKECILRSEKIMNYIQTTRVQKKTYINEYVDQVITEELNSMVKSLLEKISKSQEKLFLMKKKKKRYYLGLRESYRHVCIDDPKLVLLAPNIEPMTNGVFDDQVNKIISKCREKGIPLVYALSKNLLGKCIKKSRQSVICIVDNDSFIGECDAIVRLANSLRRHAPVSSRDTSVGPTLNAP</sequence>
<name>K6VAL9_PLACD</name>
<feature type="compositionally biased region" description="Basic and acidic residues" evidence="1">
    <location>
        <begin position="16"/>
        <end position="25"/>
    </location>
</feature>
<dbReference type="AlphaFoldDB" id="K6VAL9"/>
<feature type="region of interest" description="Disordered" evidence="1">
    <location>
        <begin position="190"/>
        <end position="230"/>
    </location>
</feature>
<dbReference type="Pfam" id="PF01248">
    <property type="entry name" value="Ribosomal_L7Ae"/>
    <property type="match status" value="1"/>
</dbReference>
<dbReference type="GO" id="GO:1990904">
    <property type="term" value="C:ribonucleoprotein complex"/>
    <property type="evidence" value="ECO:0007669"/>
    <property type="project" value="TreeGrafter"/>
</dbReference>
<dbReference type="SUPFAM" id="SSF55315">
    <property type="entry name" value="L30e-like"/>
    <property type="match status" value="1"/>
</dbReference>
<evidence type="ECO:0000256" key="1">
    <source>
        <dbReference type="SAM" id="MobiDB-lite"/>
    </source>
</evidence>
<reference evidence="3 4" key="1">
    <citation type="journal article" date="2012" name="Nat. Genet.">
        <title>Plasmodium cynomolgi genome sequences provide insight into Plasmodium vivax and the monkey malaria clade.</title>
        <authorList>
            <person name="Tachibana S."/>
            <person name="Sullivan S.A."/>
            <person name="Kawai S."/>
            <person name="Nakamura S."/>
            <person name="Kim H.R."/>
            <person name="Goto N."/>
            <person name="Arisue N."/>
            <person name="Palacpac N.M.Q."/>
            <person name="Honma H."/>
            <person name="Yagi M."/>
            <person name="Tougan T."/>
            <person name="Katakai Y."/>
            <person name="Kaneko O."/>
            <person name="Mita T."/>
            <person name="Kita K."/>
            <person name="Yasutomi Y."/>
            <person name="Sutton P.L."/>
            <person name="Shakhbatyan R."/>
            <person name="Horii T."/>
            <person name="Yasunaga T."/>
            <person name="Barnwell J.W."/>
            <person name="Escalante A.A."/>
            <person name="Carlton J.M."/>
            <person name="Tanabe K."/>
        </authorList>
    </citation>
    <scope>NUCLEOTIDE SEQUENCE [LARGE SCALE GENOMIC DNA]</scope>
    <source>
        <strain evidence="3 4">B</strain>
    </source>
</reference>
<dbReference type="PANTHER" id="PTHR13284">
    <property type="entry name" value="GH01354P"/>
    <property type="match status" value="1"/>
</dbReference>
<dbReference type="PANTHER" id="PTHR13284:SF4">
    <property type="entry name" value="C2H2-TYPE DOMAIN-CONTAINING PROTEIN"/>
    <property type="match status" value="1"/>
</dbReference>
<organism evidence="3 4">
    <name type="scientific">Plasmodium cynomolgi (strain B)</name>
    <dbReference type="NCBI Taxonomy" id="1120755"/>
    <lineage>
        <taxon>Eukaryota</taxon>
        <taxon>Sar</taxon>
        <taxon>Alveolata</taxon>
        <taxon>Apicomplexa</taxon>
        <taxon>Aconoidasida</taxon>
        <taxon>Haemosporida</taxon>
        <taxon>Plasmodiidae</taxon>
        <taxon>Plasmodium</taxon>
        <taxon>Plasmodium (Plasmodium)</taxon>
    </lineage>
</organism>
<dbReference type="GeneID" id="14692589"/>
<feature type="region of interest" description="Disordered" evidence="1">
    <location>
        <begin position="254"/>
        <end position="325"/>
    </location>
</feature>
<dbReference type="GO" id="GO:0003730">
    <property type="term" value="F:mRNA 3'-UTR binding"/>
    <property type="evidence" value="ECO:0007669"/>
    <property type="project" value="TreeGrafter"/>
</dbReference>
<gene>
    <name evidence="3" type="ORF">PCYB_083980</name>
</gene>